<dbReference type="InterPro" id="IPR032816">
    <property type="entry name" value="VTT_dom"/>
</dbReference>
<feature type="transmembrane region" description="Helical" evidence="6">
    <location>
        <begin position="67"/>
        <end position="89"/>
    </location>
</feature>
<evidence type="ECO:0000313" key="9">
    <source>
        <dbReference type="Proteomes" id="UP000276443"/>
    </source>
</evidence>
<evidence type="ECO:0000259" key="7">
    <source>
        <dbReference type="Pfam" id="PF09335"/>
    </source>
</evidence>
<protein>
    <recommendedName>
        <fullName evidence="6">TVP38/TMEM64 family membrane protein</fullName>
    </recommendedName>
</protein>
<feature type="transmembrane region" description="Helical" evidence="6">
    <location>
        <begin position="122"/>
        <end position="143"/>
    </location>
</feature>
<evidence type="ECO:0000256" key="1">
    <source>
        <dbReference type="ARBA" id="ARBA00004651"/>
    </source>
</evidence>
<organism evidence="8 9">
    <name type="scientific">Aquisalibacillus elongatus</name>
    <dbReference type="NCBI Taxonomy" id="485577"/>
    <lineage>
        <taxon>Bacteria</taxon>
        <taxon>Bacillati</taxon>
        <taxon>Bacillota</taxon>
        <taxon>Bacilli</taxon>
        <taxon>Bacillales</taxon>
        <taxon>Bacillaceae</taxon>
        <taxon>Aquisalibacillus</taxon>
    </lineage>
</organism>
<evidence type="ECO:0000313" key="8">
    <source>
        <dbReference type="EMBL" id="RPF52049.1"/>
    </source>
</evidence>
<evidence type="ECO:0000256" key="2">
    <source>
        <dbReference type="ARBA" id="ARBA00022475"/>
    </source>
</evidence>
<comment type="subcellular location">
    <subcellularLocation>
        <location evidence="1 6">Cell membrane</location>
        <topology evidence="1 6">Multi-pass membrane protein</topology>
    </subcellularLocation>
</comment>
<dbReference type="PANTHER" id="PTHR12677">
    <property type="entry name" value="GOLGI APPARATUS MEMBRANE PROTEIN TVP38-RELATED"/>
    <property type="match status" value="1"/>
</dbReference>
<dbReference type="PANTHER" id="PTHR12677:SF55">
    <property type="entry name" value="UNDECAPRENYL PHOSPHATE TRANSPORTER SAOUHSC_00901-RELATED"/>
    <property type="match status" value="1"/>
</dbReference>
<dbReference type="Pfam" id="PF09335">
    <property type="entry name" value="VTT_dom"/>
    <property type="match status" value="1"/>
</dbReference>
<evidence type="ECO:0000256" key="5">
    <source>
        <dbReference type="ARBA" id="ARBA00023136"/>
    </source>
</evidence>
<comment type="similarity">
    <text evidence="6">Belongs to the TVP38/TMEM64 family.</text>
</comment>
<evidence type="ECO:0000256" key="6">
    <source>
        <dbReference type="RuleBase" id="RU366058"/>
    </source>
</evidence>
<dbReference type="InterPro" id="IPR015414">
    <property type="entry name" value="TMEM64"/>
</dbReference>
<sequence>MNQDFSNIDEVKEMISDSVIGGYIVELLEFYGSFGPVPGLLLPFIEAFFPFLPVIVFILANSIVYGLIFGFLFSWIGAATGSILVFILIRKLERFNWVQRLKEQKQVNKVISFFDRHGFGPIFLLLCFPFSPSALINVVAAFTRISLQQFALAVLLGKAAMIFSVSYVGDSIASFAQNPFKTVIVGACIGLFWIIGKYMEKRIQSRAEKVSEYDFERKED</sequence>
<dbReference type="OrthoDB" id="1651121at2"/>
<feature type="transmembrane region" description="Helical" evidence="6">
    <location>
        <begin position="180"/>
        <end position="199"/>
    </location>
</feature>
<keyword evidence="5 6" id="KW-0472">Membrane</keyword>
<dbReference type="Proteomes" id="UP000276443">
    <property type="component" value="Unassembled WGS sequence"/>
</dbReference>
<reference evidence="8 9" key="1">
    <citation type="submission" date="2018-11" db="EMBL/GenBank/DDBJ databases">
        <title>Genomic Encyclopedia of Type Strains, Phase IV (KMG-IV): sequencing the most valuable type-strain genomes for metagenomic binning, comparative biology and taxonomic classification.</title>
        <authorList>
            <person name="Goeker M."/>
        </authorList>
    </citation>
    <scope>NUCLEOTIDE SEQUENCE [LARGE SCALE GENOMIC DNA]</scope>
    <source>
        <strain evidence="8 9">DSM 18090</strain>
    </source>
</reference>
<dbReference type="RefSeq" id="WP_124222150.1">
    <property type="nucleotide sequence ID" value="NZ_RKRF01000010.1"/>
</dbReference>
<proteinExistence type="inferred from homology"/>
<dbReference type="EMBL" id="RKRF01000010">
    <property type="protein sequence ID" value="RPF52049.1"/>
    <property type="molecule type" value="Genomic_DNA"/>
</dbReference>
<feature type="transmembrane region" description="Helical" evidence="6">
    <location>
        <begin position="150"/>
        <end position="168"/>
    </location>
</feature>
<dbReference type="AlphaFoldDB" id="A0A3N5B4L0"/>
<evidence type="ECO:0000256" key="3">
    <source>
        <dbReference type="ARBA" id="ARBA00022692"/>
    </source>
</evidence>
<keyword evidence="4 6" id="KW-1133">Transmembrane helix</keyword>
<accession>A0A3N5B4L0</accession>
<keyword evidence="2 6" id="KW-1003">Cell membrane</keyword>
<keyword evidence="9" id="KW-1185">Reference proteome</keyword>
<gene>
    <name evidence="8" type="ORF">EDC24_2039</name>
</gene>
<evidence type="ECO:0000256" key="4">
    <source>
        <dbReference type="ARBA" id="ARBA00022989"/>
    </source>
</evidence>
<name>A0A3N5B4L0_9BACI</name>
<dbReference type="GO" id="GO:0005886">
    <property type="term" value="C:plasma membrane"/>
    <property type="evidence" value="ECO:0007669"/>
    <property type="project" value="UniProtKB-SubCell"/>
</dbReference>
<comment type="caution">
    <text evidence="8">The sequence shown here is derived from an EMBL/GenBank/DDBJ whole genome shotgun (WGS) entry which is preliminary data.</text>
</comment>
<feature type="domain" description="VTT" evidence="7">
    <location>
        <begin position="53"/>
        <end position="170"/>
    </location>
</feature>
<feature type="transmembrane region" description="Helical" evidence="6">
    <location>
        <begin position="40"/>
        <end position="60"/>
    </location>
</feature>
<keyword evidence="3 6" id="KW-0812">Transmembrane</keyword>